<feature type="region of interest" description="Disordered" evidence="13">
    <location>
        <begin position="549"/>
        <end position="582"/>
    </location>
</feature>
<evidence type="ECO:0000256" key="6">
    <source>
        <dbReference type="ARBA" id="ARBA00022771"/>
    </source>
</evidence>
<keyword evidence="3" id="KW-1003">Cell membrane</keyword>
<evidence type="ECO:0000256" key="13">
    <source>
        <dbReference type="SAM" id="MobiDB-lite"/>
    </source>
</evidence>
<evidence type="ECO:0000256" key="12">
    <source>
        <dbReference type="PROSITE-ProRule" id="PRU00228"/>
    </source>
</evidence>
<dbReference type="InterPro" id="IPR043145">
    <property type="entry name" value="Znf_ZZ_sf"/>
</dbReference>
<sequence>LTTGILTDGWERSETTNGVPYYIDHETERTHWDHPDMISLLEEIESLNNIKYAAYRTAMKLRAIQKKTQLYMVGLHAIKSTFDDNGIKDGFVDGNLSVEELMTIITAVFENQSGVRGTNRIDVSLGSELALNWILNVYDPGRLGYVPILSFKIGLVVMCSEKVQEKYRYLFLQLCNNQGFLDNKRLKLFLQQMILIPKYIYESAAFSGSSVEPAVRNCFERVSIPERVSIEEFIEWMIAEPQTIVWLPTLHRLAVSETVKHEAKCNVCKMYPIVGFRYRCLKCFNFDLCQGCFWLGRVNKQHKIGHPTQEYCLVSTQKEDIKDFAKVMRNKVSKKKKKASQHPSKGRFIPIEMEEAPPSEEEDEDSIDAGTPRKGFPGTHNKPEGHTERLPQSELKEEDEEPTYAQPVRTRRVVNDEHRLIRHYAKSLTGQPDSTSPDASQMARDLDSQEKQDLEDLIVRLEDDNRALQGEINSIHQLQRHNESEQSIVPAVQEPAKEAFLRHQRERLEAREEVLEEHNYQLQVQLHRLRILLQQGDLSLPVSSTMKSVVQSSPPARTSRTVAEATSAAPQTNHNTPTLTFSRVPQQTTYVSGISSPHIPTHTSIPQNTFLTPGPPMPAYSAQYSLTPGASPPWRNPLIQPHSGDIREKSPNTSATSLAGPFVPKTAAELGLLDRPVSSTYEGMELSNIVDRMTAAFPMDMHSDMQVDVHNDLFLSASLIGEAMQSIVNTVSRDIGARKGGLNSLDAPKFRRDPDEPDYYGQGISGSGEWPREDFDVNSRHSNDRYDIFVSCL</sequence>
<keyword evidence="5" id="KW-0479">Metal-binding</keyword>
<dbReference type="InterPro" id="IPR015154">
    <property type="entry name" value="EF-hand_dom_typ2"/>
</dbReference>
<dbReference type="CDD" id="cd15901">
    <property type="entry name" value="EFh_DMD_DYTN_DTN"/>
    <property type="match status" value="1"/>
</dbReference>
<dbReference type="CDD" id="cd00201">
    <property type="entry name" value="WW"/>
    <property type="match status" value="1"/>
</dbReference>
<dbReference type="SMART" id="SM00456">
    <property type="entry name" value="WW"/>
    <property type="match status" value="1"/>
</dbReference>
<gene>
    <name evidence="16" type="ORF">PEVE_00024317</name>
</gene>
<dbReference type="SUPFAM" id="SSF51045">
    <property type="entry name" value="WW domain"/>
    <property type="match status" value="1"/>
</dbReference>
<dbReference type="InterPro" id="IPR036020">
    <property type="entry name" value="WW_dom_sf"/>
</dbReference>
<feature type="region of interest" description="Disordered" evidence="13">
    <location>
        <begin position="332"/>
        <end position="449"/>
    </location>
</feature>
<evidence type="ECO:0000256" key="10">
    <source>
        <dbReference type="ARBA" id="ARBA00023203"/>
    </source>
</evidence>
<evidence type="ECO:0000256" key="8">
    <source>
        <dbReference type="ARBA" id="ARBA00022837"/>
    </source>
</evidence>
<proteinExistence type="predicted"/>
<evidence type="ECO:0000313" key="17">
    <source>
        <dbReference type="Proteomes" id="UP001159427"/>
    </source>
</evidence>
<keyword evidence="6 12" id="KW-0863">Zinc-finger</keyword>
<keyword evidence="9" id="KW-0472">Membrane</keyword>
<dbReference type="InterPro" id="IPR011992">
    <property type="entry name" value="EF-hand-dom_pair"/>
</dbReference>
<evidence type="ECO:0000259" key="15">
    <source>
        <dbReference type="PROSITE" id="PS50135"/>
    </source>
</evidence>
<dbReference type="PROSITE" id="PS01357">
    <property type="entry name" value="ZF_ZZ_1"/>
    <property type="match status" value="1"/>
</dbReference>
<dbReference type="CDD" id="cd02334">
    <property type="entry name" value="ZZ_dystrophin"/>
    <property type="match status" value="1"/>
</dbReference>
<evidence type="ECO:0000256" key="2">
    <source>
        <dbReference type="ARBA" id="ARBA00004278"/>
    </source>
</evidence>
<evidence type="ECO:0000259" key="14">
    <source>
        <dbReference type="PROSITE" id="PS50020"/>
    </source>
</evidence>
<dbReference type="Pfam" id="PF00397">
    <property type="entry name" value="WW"/>
    <property type="match status" value="1"/>
</dbReference>
<keyword evidence="10" id="KW-0009">Actin-binding</keyword>
<dbReference type="EMBL" id="CALNXI010000325">
    <property type="protein sequence ID" value="CAH3024866.1"/>
    <property type="molecule type" value="Genomic_DNA"/>
</dbReference>
<dbReference type="PANTHER" id="PTHR12268:SF14">
    <property type="entry name" value="DYSTROPHIN-1"/>
    <property type="match status" value="1"/>
</dbReference>
<dbReference type="InterPro" id="IPR050774">
    <property type="entry name" value="KCMF1/Dystrophin"/>
</dbReference>
<protein>
    <recommendedName>
        <fullName evidence="18">Dystrophin</fullName>
    </recommendedName>
</protein>
<dbReference type="Pfam" id="PF09069">
    <property type="entry name" value="EF-hand_3"/>
    <property type="match status" value="1"/>
</dbReference>
<feature type="region of interest" description="Disordered" evidence="13">
    <location>
        <begin position="742"/>
        <end position="772"/>
    </location>
</feature>
<dbReference type="PROSITE" id="PS50135">
    <property type="entry name" value="ZF_ZZ_2"/>
    <property type="match status" value="1"/>
</dbReference>
<evidence type="ECO:0008006" key="18">
    <source>
        <dbReference type="Google" id="ProtNLM"/>
    </source>
</evidence>
<dbReference type="SUPFAM" id="SSF57850">
    <property type="entry name" value="RING/U-box"/>
    <property type="match status" value="1"/>
</dbReference>
<organism evidence="16 17">
    <name type="scientific">Porites evermanni</name>
    <dbReference type="NCBI Taxonomy" id="104178"/>
    <lineage>
        <taxon>Eukaryota</taxon>
        <taxon>Metazoa</taxon>
        <taxon>Cnidaria</taxon>
        <taxon>Anthozoa</taxon>
        <taxon>Hexacorallia</taxon>
        <taxon>Scleractinia</taxon>
        <taxon>Fungiina</taxon>
        <taxon>Poritidae</taxon>
        <taxon>Porites</taxon>
    </lineage>
</organism>
<dbReference type="PANTHER" id="PTHR12268">
    <property type="entry name" value="E3 UBIQUITIN-PROTEIN LIGASE KCMF1"/>
    <property type="match status" value="1"/>
</dbReference>
<evidence type="ECO:0000313" key="16">
    <source>
        <dbReference type="EMBL" id="CAH3024866.1"/>
    </source>
</evidence>
<dbReference type="SUPFAM" id="SSF47473">
    <property type="entry name" value="EF-hand"/>
    <property type="match status" value="2"/>
</dbReference>
<evidence type="ECO:0000256" key="5">
    <source>
        <dbReference type="ARBA" id="ARBA00022723"/>
    </source>
</evidence>
<evidence type="ECO:0000256" key="1">
    <source>
        <dbReference type="ARBA" id="ARBA00004245"/>
    </source>
</evidence>
<dbReference type="InterPro" id="IPR001202">
    <property type="entry name" value="WW_dom"/>
</dbReference>
<comment type="subcellular location">
    <subcellularLocation>
        <location evidence="2">Cell membrane</location>
        <location evidence="2">Sarcolemma</location>
        <topology evidence="2">Peripheral membrane protein</topology>
        <orientation evidence="2">Cytoplasmic side</orientation>
    </subcellularLocation>
    <subcellularLocation>
        <location evidence="1">Cytoplasm</location>
        <location evidence="1">Cytoskeleton</location>
    </subcellularLocation>
</comment>
<keyword evidence="7" id="KW-0862">Zinc</keyword>
<keyword evidence="4" id="KW-0963">Cytoplasm</keyword>
<dbReference type="Pfam" id="PF09068">
    <property type="entry name" value="EF-hand_2"/>
    <property type="match status" value="1"/>
</dbReference>
<evidence type="ECO:0000256" key="3">
    <source>
        <dbReference type="ARBA" id="ARBA00022475"/>
    </source>
</evidence>
<feature type="compositionally biased region" description="Polar residues" evidence="13">
    <location>
        <begin position="568"/>
        <end position="582"/>
    </location>
</feature>
<feature type="non-terminal residue" evidence="16">
    <location>
        <position position="1"/>
    </location>
</feature>
<dbReference type="Gene3D" id="2.20.70.10">
    <property type="match status" value="1"/>
</dbReference>
<feature type="compositionally biased region" description="Polar residues" evidence="13">
    <location>
        <begin position="549"/>
        <end position="561"/>
    </location>
</feature>
<evidence type="ECO:0000256" key="7">
    <source>
        <dbReference type="ARBA" id="ARBA00022833"/>
    </source>
</evidence>
<feature type="compositionally biased region" description="Acidic residues" evidence="13">
    <location>
        <begin position="352"/>
        <end position="367"/>
    </location>
</feature>
<evidence type="ECO:0000256" key="11">
    <source>
        <dbReference type="ARBA" id="ARBA00023212"/>
    </source>
</evidence>
<keyword evidence="11" id="KW-0206">Cytoskeleton</keyword>
<comment type="caution">
    <text evidence="16">The sequence shown here is derived from an EMBL/GenBank/DDBJ whole genome shotgun (WGS) entry which is preliminary data.</text>
</comment>
<dbReference type="SMART" id="SM00291">
    <property type="entry name" value="ZnF_ZZ"/>
    <property type="match status" value="1"/>
</dbReference>
<name>A0ABN8MCS3_9CNID</name>
<feature type="domain" description="WW" evidence="14">
    <location>
        <begin position="4"/>
        <end position="37"/>
    </location>
</feature>
<dbReference type="InterPro" id="IPR000433">
    <property type="entry name" value="Znf_ZZ"/>
</dbReference>
<accession>A0ABN8MCS3</accession>
<evidence type="ECO:0000256" key="4">
    <source>
        <dbReference type="ARBA" id="ARBA00022490"/>
    </source>
</evidence>
<evidence type="ECO:0000256" key="9">
    <source>
        <dbReference type="ARBA" id="ARBA00023136"/>
    </source>
</evidence>
<keyword evidence="8" id="KW-0106">Calcium</keyword>
<feature type="domain" description="ZZ-type" evidence="15">
    <location>
        <begin position="260"/>
        <end position="316"/>
    </location>
</feature>
<dbReference type="PROSITE" id="PS50020">
    <property type="entry name" value="WW_DOMAIN_2"/>
    <property type="match status" value="1"/>
</dbReference>
<keyword evidence="17" id="KW-1185">Reference proteome</keyword>
<dbReference type="Pfam" id="PF00569">
    <property type="entry name" value="ZZ"/>
    <property type="match status" value="1"/>
</dbReference>
<dbReference type="InterPro" id="IPR015153">
    <property type="entry name" value="EF-hand_dom_typ1"/>
</dbReference>
<feature type="compositionally biased region" description="Basic and acidic residues" evidence="13">
    <location>
        <begin position="381"/>
        <end position="395"/>
    </location>
</feature>
<dbReference type="Gene3D" id="3.30.60.90">
    <property type="match status" value="1"/>
</dbReference>
<dbReference type="Proteomes" id="UP001159427">
    <property type="component" value="Unassembled WGS sequence"/>
</dbReference>
<reference evidence="16 17" key="1">
    <citation type="submission" date="2022-05" db="EMBL/GenBank/DDBJ databases">
        <authorList>
            <consortium name="Genoscope - CEA"/>
            <person name="William W."/>
        </authorList>
    </citation>
    <scope>NUCLEOTIDE SEQUENCE [LARGE SCALE GENOMIC DNA]</scope>
</reference>
<dbReference type="Gene3D" id="1.10.238.10">
    <property type="entry name" value="EF-hand"/>
    <property type="match status" value="2"/>
</dbReference>
<feature type="compositionally biased region" description="Polar residues" evidence="13">
    <location>
        <begin position="428"/>
        <end position="439"/>
    </location>
</feature>